<gene>
    <name evidence="8" type="primary">LOC110197556</name>
</gene>
<dbReference type="GO" id="GO:0005975">
    <property type="term" value="P:carbohydrate metabolic process"/>
    <property type="evidence" value="ECO:0007669"/>
    <property type="project" value="InterPro"/>
</dbReference>
<dbReference type="EC" id="3.2.1.35" evidence="5"/>
<dbReference type="InterPro" id="IPR017853">
    <property type="entry name" value="GH"/>
</dbReference>
<evidence type="ECO:0000256" key="4">
    <source>
        <dbReference type="ARBA" id="ARBA00023295"/>
    </source>
</evidence>
<keyword evidence="5" id="KW-0378">Hydrolase</keyword>
<protein>
    <recommendedName>
        <fullName evidence="5">Hyaluronidase</fullName>
        <ecNumber evidence="5">3.2.1.35</ecNumber>
    </recommendedName>
</protein>
<dbReference type="GO" id="GO:0030214">
    <property type="term" value="P:hyaluronan catabolic process"/>
    <property type="evidence" value="ECO:0007669"/>
    <property type="project" value="TreeGrafter"/>
</dbReference>
<keyword evidence="7" id="KW-1185">Reference proteome</keyword>
<accession>A0A6P5J7U8</accession>
<keyword evidence="6" id="KW-0472">Membrane</keyword>
<dbReference type="Pfam" id="PF01630">
    <property type="entry name" value="Glyco_hydro_56"/>
    <property type="match status" value="1"/>
</dbReference>
<keyword evidence="3" id="KW-1015">Disulfide bond</keyword>
<dbReference type="KEGG" id="pcw:110197556"/>
<dbReference type="GO" id="GO:0004415">
    <property type="term" value="F:hyalurononglucosaminidase activity"/>
    <property type="evidence" value="ECO:0007669"/>
    <property type="project" value="UniProtKB-UniRule"/>
</dbReference>
<feature type="transmembrane region" description="Helical" evidence="6">
    <location>
        <begin position="211"/>
        <end position="229"/>
    </location>
</feature>
<comment type="similarity">
    <text evidence="2 5">Belongs to the glycosyl hydrolase 56 family.</text>
</comment>
<evidence type="ECO:0000313" key="7">
    <source>
        <dbReference type="Proteomes" id="UP000515140"/>
    </source>
</evidence>
<evidence type="ECO:0000256" key="6">
    <source>
        <dbReference type="SAM" id="Phobius"/>
    </source>
</evidence>
<dbReference type="InParanoid" id="A0A6P5J7U8"/>
<keyword evidence="6" id="KW-1133">Transmembrane helix</keyword>
<evidence type="ECO:0000313" key="8">
    <source>
        <dbReference type="RefSeq" id="XP_020827231.1"/>
    </source>
</evidence>
<organism evidence="7 8">
    <name type="scientific">Phascolarctos cinereus</name>
    <name type="common">Koala</name>
    <dbReference type="NCBI Taxonomy" id="38626"/>
    <lineage>
        <taxon>Eukaryota</taxon>
        <taxon>Metazoa</taxon>
        <taxon>Chordata</taxon>
        <taxon>Craniata</taxon>
        <taxon>Vertebrata</taxon>
        <taxon>Euteleostomi</taxon>
        <taxon>Mammalia</taxon>
        <taxon>Metatheria</taxon>
        <taxon>Diprotodontia</taxon>
        <taxon>Phascolarctidae</taxon>
        <taxon>Phascolarctos</taxon>
    </lineage>
</organism>
<dbReference type="SUPFAM" id="SSF51445">
    <property type="entry name" value="(Trans)glycosidases"/>
    <property type="match status" value="1"/>
</dbReference>
<reference evidence="8" key="1">
    <citation type="submission" date="2025-08" db="UniProtKB">
        <authorList>
            <consortium name="RefSeq"/>
        </authorList>
    </citation>
    <scope>IDENTIFICATION</scope>
    <source>
        <tissue evidence="8">Spleen</tissue>
    </source>
</reference>
<evidence type="ECO:0000256" key="2">
    <source>
        <dbReference type="ARBA" id="ARBA00008871"/>
    </source>
</evidence>
<dbReference type="GO" id="GO:0031410">
    <property type="term" value="C:cytoplasmic vesicle"/>
    <property type="evidence" value="ECO:0007669"/>
    <property type="project" value="TreeGrafter"/>
</dbReference>
<proteinExistence type="inferred from homology"/>
<keyword evidence="6" id="KW-0812">Transmembrane</keyword>
<comment type="catalytic activity">
    <reaction evidence="1 5">
        <text>Random hydrolysis of (1-&gt;4)-linkages between N-acetyl-beta-D-glucosamine and D-glucuronate residues in hyaluronate.</text>
        <dbReference type="EC" id="3.2.1.35"/>
    </reaction>
</comment>
<keyword evidence="4 5" id="KW-0326">Glycosidase</keyword>
<dbReference type="GeneID" id="110197556"/>
<name>A0A6P5J7U8_PHACI</name>
<dbReference type="PANTHER" id="PTHR11769:SF37">
    <property type="entry name" value="HYALURONIDASE"/>
    <property type="match status" value="1"/>
</dbReference>
<dbReference type="PANTHER" id="PTHR11769">
    <property type="entry name" value="HYALURONIDASE"/>
    <property type="match status" value="1"/>
</dbReference>
<dbReference type="AlphaFoldDB" id="A0A6P5J7U8"/>
<dbReference type="RefSeq" id="XP_020827231.1">
    <property type="nucleotide sequence ID" value="XM_020971572.1"/>
</dbReference>
<dbReference type="InterPro" id="IPR018155">
    <property type="entry name" value="Hyaluronidase"/>
</dbReference>
<dbReference type="Proteomes" id="UP000515140">
    <property type="component" value="Unplaced"/>
</dbReference>
<evidence type="ECO:0000256" key="3">
    <source>
        <dbReference type="ARBA" id="ARBA00023157"/>
    </source>
</evidence>
<evidence type="ECO:0000256" key="5">
    <source>
        <dbReference type="RuleBase" id="RU610713"/>
    </source>
</evidence>
<sequence length="231" mass="25711">MPTPEVQDQRGLVVFSWKMRSSALSFQGQLGPLNLHLHLFLLLLLLSASPMDPRMLKPSLSPMLQNRPFLVVDLEHTIGQAAAMGAQGVVLWGEADYARNQSTCLKMRHYLLSRLGPYVLNVTTAAALCSRSQCNGHGRCRRRIPDSPTYLHLEPSTFQIHVAIAANHTQASIQGRLSPRQREALGRDFICHCYQGWQGDRCQERNQAGEALALSLLLLAVSFGGLWAWTL</sequence>
<dbReference type="InterPro" id="IPR013785">
    <property type="entry name" value="Aldolase_TIM"/>
</dbReference>
<dbReference type="Gene3D" id="3.20.20.70">
    <property type="entry name" value="Aldolase class I"/>
    <property type="match status" value="1"/>
</dbReference>
<evidence type="ECO:0000256" key="1">
    <source>
        <dbReference type="ARBA" id="ARBA00000251"/>
    </source>
</evidence>